<proteinExistence type="predicted"/>
<reference evidence="2 3" key="1">
    <citation type="submission" date="2017-02" db="EMBL/GenBank/DDBJ databases">
        <authorList>
            <person name="Peterson S.W."/>
        </authorList>
    </citation>
    <scope>NUCLEOTIDE SEQUENCE [LARGE SCALE GENOMIC DNA]</scope>
    <source>
        <strain evidence="2 3">B Mb 05.01</strain>
    </source>
</reference>
<keyword evidence="3" id="KW-1185">Reference proteome</keyword>
<evidence type="ECO:0000256" key="1">
    <source>
        <dbReference type="SAM" id="Phobius"/>
    </source>
</evidence>
<feature type="transmembrane region" description="Helical" evidence="1">
    <location>
        <begin position="83"/>
        <end position="109"/>
    </location>
</feature>
<dbReference type="RefSeq" id="WP_087130862.1">
    <property type="nucleotide sequence ID" value="NZ_FUKO01000019.1"/>
</dbReference>
<evidence type="ECO:0008006" key="4">
    <source>
        <dbReference type="Google" id="ProtNLM"/>
    </source>
</evidence>
<feature type="transmembrane region" description="Helical" evidence="1">
    <location>
        <begin position="6"/>
        <end position="30"/>
    </location>
</feature>
<organism evidence="2 3">
    <name type="scientific">Microbacterium esteraromaticum</name>
    <dbReference type="NCBI Taxonomy" id="57043"/>
    <lineage>
        <taxon>Bacteria</taxon>
        <taxon>Bacillati</taxon>
        <taxon>Actinomycetota</taxon>
        <taxon>Actinomycetes</taxon>
        <taxon>Micrococcales</taxon>
        <taxon>Microbacteriaceae</taxon>
        <taxon>Microbacterium</taxon>
    </lineage>
</organism>
<evidence type="ECO:0000313" key="3">
    <source>
        <dbReference type="Proteomes" id="UP000196320"/>
    </source>
</evidence>
<dbReference type="EMBL" id="FUKO01000019">
    <property type="protein sequence ID" value="SJN32281.1"/>
    <property type="molecule type" value="Genomic_DNA"/>
</dbReference>
<dbReference type="OrthoDB" id="4950741at2"/>
<keyword evidence="1" id="KW-1133">Transmembrane helix</keyword>
<keyword evidence="1" id="KW-0472">Membrane</keyword>
<gene>
    <name evidence="2" type="ORF">FM104_07830</name>
</gene>
<dbReference type="Proteomes" id="UP000196320">
    <property type="component" value="Unassembled WGS sequence"/>
</dbReference>
<name>A0A1R4JJ46_9MICO</name>
<protein>
    <recommendedName>
        <fullName evidence="4">Peptidase</fullName>
    </recommendedName>
</protein>
<evidence type="ECO:0000313" key="2">
    <source>
        <dbReference type="EMBL" id="SJN32281.1"/>
    </source>
</evidence>
<keyword evidence="1" id="KW-0812">Transmembrane</keyword>
<accession>A0A1R4JJ46</accession>
<dbReference type="AlphaFoldDB" id="A0A1R4JJ46"/>
<sequence length="111" mass="11821">MSVDIDWAAFLSVFIAALIAATLIVALYATGLRMLVRAGRAPVVSPAEFTDAITIISAKDIRRAEKQAAKAAKKSPLTPAQRMFSLVIAYACFALCGAAVITGVLIIFFHH</sequence>